<reference evidence="2" key="1">
    <citation type="journal article" date="2021" name="ISME J.">
        <title>Evolutionary origin and ecological implication of a unique nif island in free-living Bradyrhizobium lineages.</title>
        <authorList>
            <person name="Tao J."/>
        </authorList>
    </citation>
    <scope>NUCLEOTIDE SEQUENCE [LARGE SCALE GENOMIC DNA]</scope>
    <source>
        <strain evidence="2">SZCCT0094</strain>
    </source>
</reference>
<dbReference type="RefSeq" id="WP_012041665.1">
    <property type="nucleotide sequence ID" value="NZ_JABFDP010000015.1"/>
</dbReference>
<protein>
    <submittedName>
        <fullName evidence="1">N-formylglutamate amidohydrolase</fullName>
    </submittedName>
</protein>
<dbReference type="EMBL" id="JAFCLK010000051">
    <property type="protein sequence ID" value="MBR1140933.1"/>
    <property type="molecule type" value="Genomic_DNA"/>
</dbReference>
<keyword evidence="2" id="KW-1185">Reference proteome</keyword>
<proteinExistence type="predicted"/>
<evidence type="ECO:0000313" key="1">
    <source>
        <dbReference type="EMBL" id="MBR1140933.1"/>
    </source>
</evidence>
<evidence type="ECO:0000313" key="2">
    <source>
        <dbReference type="Proteomes" id="UP001314635"/>
    </source>
</evidence>
<dbReference type="Gene3D" id="3.40.630.40">
    <property type="entry name" value="Zn-dependent exopeptidases"/>
    <property type="match status" value="1"/>
</dbReference>
<dbReference type="Pfam" id="PF05013">
    <property type="entry name" value="FGase"/>
    <property type="match status" value="1"/>
</dbReference>
<name>A0ABS5GI54_9BRAD</name>
<comment type="caution">
    <text evidence="1">The sequence shown here is derived from an EMBL/GenBank/DDBJ whole genome shotgun (WGS) entry which is preliminary data.</text>
</comment>
<organism evidence="1 2">
    <name type="scientific">Bradyrhizobium denitrificans</name>
    <dbReference type="NCBI Taxonomy" id="2734912"/>
    <lineage>
        <taxon>Bacteria</taxon>
        <taxon>Pseudomonadati</taxon>
        <taxon>Pseudomonadota</taxon>
        <taxon>Alphaproteobacteria</taxon>
        <taxon>Hyphomicrobiales</taxon>
        <taxon>Nitrobacteraceae</taxon>
        <taxon>Bradyrhizobium</taxon>
    </lineage>
</organism>
<dbReference type="InterPro" id="IPR007709">
    <property type="entry name" value="N-FG_amidohydro"/>
</dbReference>
<sequence>MTEFDGELPPFEIMEPATWRAPIIFNSPHSGSVYPDEFLRASRIDLPTLRRSEDSFMDELIADLLARGFPTVRVHFPRCYVDVNREPYELDPRMFTGRLPSFANTRSMRVAGGLGTIPRVVGDGQEIYRDRLNVDEALHRIETLYKPYHRALRRLINRVHQQFGTVILVDCHSMPSVGVSRDEPRRPDMVIGDRYGTSCAALLPNLFEDVLGRLGYSVGRNKPYAGGFITEHYGNPASGLHAIQIELNRAIYMDERRRERGPRFAQVASDLTVLAEVLATVPLDDLGPFQAAAE</sequence>
<gene>
    <name evidence="1" type="ORF">JQ619_34810</name>
</gene>
<accession>A0ABS5GI54</accession>
<dbReference type="SUPFAM" id="SSF53187">
    <property type="entry name" value="Zn-dependent exopeptidases"/>
    <property type="match status" value="1"/>
</dbReference>
<dbReference type="Proteomes" id="UP001314635">
    <property type="component" value="Unassembled WGS sequence"/>
</dbReference>